<name>A0A364K8V4_9BACL</name>
<dbReference type="Pfam" id="PF04492">
    <property type="entry name" value="Phage_rep_O"/>
    <property type="match status" value="1"/>
</dbReference>
<evidence type="ECO:0000256" key="2">
    <source>
        <dbReference type="SAM" id="MobiDB-lite"/>
    </source>
</evidence>
<evidence type="ECO:0000256" key="1">
    <source>
        <dbReference type="ARBA" id="ARBA00093462"/>
    </source>
</evidence>
<sequence>MANPQPDHYTKLNNELYEAIMQTDFSKRQRNILDLVIRMSYGCGKKVALLRPSDFELVGVLRTHIKKELDYLSEVKVLLIDGEQIQINKNYDQWRVSLVKRFSKQKYMELLKRNLPSGPVTKTVTSEGDFDSQKSNASYQNGNSLVYESYQNSNTSVTILVTDTSDDPNSTNGFKPPKENNKENNNNDDDRWSDLSQSEPSKEDRQAQQIERYYLKKKQRKAPLSAKDYQAIDELVTKQVPLDRIKKAVDHAFEIKGVDGVHSFNYCATILWNWINEEKRRDQHHAKNNQRYGSNQRENPANESITGGKVGWLNMPKWLEEKPAHLSMH</sequence>
<feature type="domain" description="DnaB/C C-terminal" evidence="4">
    <location>
        <begin position="217"/>
        <end position="276"/>
    </location>
</feature>
<feature type="region of interest" description="Disordered" evidence="2">
    <location>
        <begin position="161"/>
        <end position="207"/>
    </location>
</feature>
<evidence type="ECO:0000259" key="4">
    <source>
        <dbReference type="Pfam" id="PF07261"/>
    </source>
</evidence>
<protein>
    <submittedName>
        <fullName evidence="5">Uncharacterized protein</fullName>
    </submittedName>
</protein>
<comment type="caution">
    <text evidence="5">The sequence shown here is derived from an EMBL/GenBank/DDBJ whole genome shotgun (WGS) entry which is preliminary data.</text>
</comment>
<comment type="similarity">
    <text evidence="1">Belongs to the DnaB/DnaD family.</text>
</comment>
<dbReference type="InterPro" id="IPR036388">
    <property type="entry name" value="WH-like_DNA-bd_sf"/>
</dbReference>
<feature type="domain" description="Bacteriophage lambda Replication protein O N-terminal" evidence="3">
    <location>
        <begin position="5"/>
        <end position="94"/>
    </location>
</feature>
<dbReference type="InterPro" id="IPR034829">
    <property type="entry name" value="DnaD-like_sf"/>
</dbReference>
<proteinExistence type="inferred from homology"/>
<dbReference type="Gene3D" id="1.10.10.10">
    <property type="entry name" value="Winged helix-like DNA-binding domain superfamily/Winged helix DNA-binding domain"/>
    <property type="match status" value="1"/>
</dbReference>
<feature type="compositionally biased region" description="Polar residues" evidence="2">
    <location>
        <begin position="289"/>
        <end position="305"/>
    </location>
</feature>
<dbReference type="InterPro" id="IPR006497">
    <property type="entry name" value="Phage_lambda_VrpO_N"/>
</dbReference>
<reference evidence="5 6" key="1">
    <citation type="submission" date="2018-06" db="EMBL/GenBank/DDBJ databases">
        <title>Thermoflavimicrobium daqus sp. nov., a thermophilic microbe isolated from Moutai-flavour Daqu.</title>
        <authorList>
            <person name="Wang X."/>
            <person name="Zhou H."/>
        </authorList>
    </citation>
    <scope>NUCLEOTIDE SEQUENCE [LARGE SCALE GENOMIC DNA]</scope>
    <source>
        <strain evidence="5 6">FBKL4.011</strain>
    </source>
</reference>
<dbReference type="OrthoDB" id="1821976at2"/>
<dbReference type="AlphaFoldDB" id="A0A364K8V4"/>
<dbReference type="EMBL" id="QJKK01000001">
    <property type="protein sequence ID" value="RAL26729.1"/>
    <property type="molecule type" value="Genomic_DNA"/>
</dbReference>
<dbReference type="InterPro" id="IPR006343">
    <property type="entry name" value="DnaB/C_C"/>
</dbReference>
<dbReference type="Proteomes" id="UP000251213">
    <property type="component" value="Unassembled WGS sequence"/>
</dbReference>
<evidence type="ECO:0000259" key="3">
    <source>
        <dbReference type="Pfam" id="PF04492"/>
    </source>
</evidence>
<dbReference type="SUPFAM" id="SSF158499">
    <property type="entry name" value="DnaD domain-like"/>
    <property type="match status" value="1"/>
</dbReference>
<dbReference type="GO" id="GO:0006260">
    <property type="term" value="P:DNA replication"/>
    <property type="evidence" value="ECO:0007669"/>
    <property type="project" value="InterPro"/>
</dbReference>
<dbReference type="Pfam" id="PF07261">
    <property type="entry name" value="DnaB_2"/>
    <property type="match status" value="1"/>
</dbReference>
<reference evidence="5 6" key="2">
    <citation type="submission" date="2018-06" db="EMBL/GenBank/DDBJ databases">
        <authorList>
            <person name="Zhirakovskaya E."/>
        </authorList>
    </citation>
    <scope>NUCLEOTIDE SEQUENCE [LARGE SCALE GENOMIC DNA]</scope>
    <source>
        <strain evidence="5 6">FBKL4.011</strain>
    </source>
</reference>
<feature type="region of interest" description="Disordered" evidence="2">
    <location>
        <begin position="285"/>
        <end position="308"/>
    </location>
</feature>
<organism evidence="5 6">
    <name type="scientific">Thermoflavimicrobium daqui</name>
    <dbReference type="NCBI Taxonomy" id="2137476"/>
    <lineage>
        <taxon>Bacteria</taxon>
        <taxon>Bacillati</taxon>
        <taxon>Bacillota</taxon>
        <taxon>Bacilli</taxon>
        <taxon>Bacillales</taxon>
        <taxon>Thermoactinomycetaceae</taxon>
        <taxon>Thermoflavimicrobium</taxon>
    </lineage>
</organism>
<keyword evidence="6" id="KW-1185">Reference proteome</keyword>
<gene>
    <name evidence="5" type="ORF">DL897_01370</name>
</gene>
<dbReference type="RefSeq" id="WP_113657334.1">
    <property type="nucleotide sequence ID" value="NZ_KZ845663.1"/>
</dbReference>
<accession>A0A364K8V4</accession>
<feature type="compositionally biased region" description="Polar residues" evidence="2">
    <location>
        <begin position="161"/>
        <end position="173"/>
    </location>
</feature>
<evidence type="ECO:0000313" key="6">
    <source>
        <dbReference type="Proteomes" id="UP000251213"/>
    </source>
</evidence>
<evidence type="ECO:0000313" key="5">
    <source>
        <dbReference type="EMBL" id="RAL26729.1"/>
    </source>
</evidence>